<dbReference type="EMBL" id="JBHSEH010000020">
    <property type="protein sequence ID" value="MFC4427244.1"/>
    <property type="molecule type" value="Genomic_DNA"/>
</dbReference>
<organism evidence="2 3">
    <name type="scientific">Deinococcus navajonensis</name>
    <dbReference type="NCBI Taxonomy" id="309884"/>
    <lineage>
        <taxon>Bacteria</taxon>
        <taxon>Thermotogati</taxon>
        <taxon>Deinococcota</taxon>
        <taxon>Deinococci</taxon>
        <taxon>Deinococcales</taxon>
        <taxon>Deinococcaceae</taxon>
        <taxon>Deinococcus</taxon>
    </lineage>
</organism>
<keyword evidence="3" id="KW-1185">Reference proteome</keyword>
<accession>A0ABV8XQS3</accession>
<comment type="caution">
    <text evidence="2">The sequence shown here is derived from an EMBL/GenBank/DDBJ whole genome shotgun (WGS) entry which is preliminary data.</text>
</comment>
<reference evidence="3" key="1">
    <citation type="journal article" date="2019" name="Int. J. Syst. Evol. Microbiol.">
        <title>The Global Catalogue of Microorganisms (GCM) 10K type strain sequencing project: providing services to taxonomists for standard genome sequencing and annotation.</title>
        <authorList>
            <consortium name="The Broad Institute Genomics Platform"/>
            <consortium name="The Broad Institute Genome Sequencing Center for Infectious Disease"/>
            <person name="Wu L."/>
            <person name="Ma J."/>
        </authorList>
    </citation>
    <scope>NUCLEOTIDE SEQUENCE [LARGE SCALE GENOMIC DNA]</scope>
    <source>
        <strain evidence="3">CCUG 56029</strain>
    </source>
</reference>
<proteinExistence type="predicted"/>
<gene>
    <name evidence="2" type="ORF">ACFOZ9_13595</name>
</gene>
<evidence type="ECO:0000256" key="1">
    <source>
        <dbReference type="SAM" id="MobiDB-lite"/>
    </source>
</evidence>
<evidence type="ECO:0000313" key="3">
    <source>
        <dbReference type="Proteomes" id="UP001595998"/>
    </source>
</evidence>
<protein>
    <submittedName>
        <fullName evidence="2">Uncharacterized protein</fullName>
    </submittedName>
</protein>
<sequence length="68" mass="7330">MDTRRLCLPARPVDAGASVLYRIEIASGPMVEVADERPASAVREGHGRVAHSGQDRPVRAPWVPAQAE</sequence>
<dbReference type="RefSeq" id="WP_380040534.1">
    <property type="nucleotide sequence ID" value="NZ_JBHSEH010000020.1"/>
</dbReference>
<name>A0ABV8XQS3_9DEIO</name>
<dbReference type="Proteomes" id="UP001595998">
    <property type="component" value="Unassembled WGS sequence"/>
</dbReference>
<feature type="region of interest" description="Disordered" evidence="1">
    <location>
        <begin position="37"/>
        <end position="68"/>
    </location>
</feature>
<feature type="compositionally biased region" description="Basic and acidic residues" evidence="1">
    <location>
        <begin position="37"/>
        <end position="58"/>
    </location>
</feature>
<evidence type="ECO:0000313" key="2">
    <source>
        <dbReference type="EMBL" id="MFC4427244.1"/>
    </source>
</evidence>